<dbReference type="InterPro" id="IPR001650">
    <property type="entry name" value="Helicase_C-like"/>
</dbReference>
<keyword evidence="4" id="KW-0227">DNA damage</keyword>
<evidence type="ECO:0000259" key="16">
    <source>
        <dbReference type="PROSITE" id="PS51192"/>
    </source>
</evidence>
<dbReference type="GO" id="GO:0003677">
    <property type="term" value="F:DNA binding"/>
    <property type="evidence" value="ECO:0007669"/>
    <property type="project" value="UniProtKB-KW"/>
</dbReference>
<dbReference type="InterPro" id="IPR032830">
    <property type="entry name" value="XPB/Ssl2_N"/>
</dbReference>
<dbReference type="InterPro" id="IPR027417">
    <property type="entry name" value="P-loop_NTPase"/>
</dbReference>
<accession>A0A023B091</accession>
<evidence type="ECO:0000256" key="5">
    <source>
        <dbReference type="ARBA" id="ARBA00022801"/>
    </source>
</evidence>
<feature type="domain" description="Helicase ATP-binding" evidence="16">
    <location>
        <begin position="338"/>
        <end position="500"/>
    </location>
</feature>
<feature type="region of interest" description="Disordered" evidence="15">
    <location>
        <begin position="1"/>
        <end position="22"/>
    </location>
</feature>
<dbReference type="GO" id="GO:0000112">
    <property type="term" value="C:nucleotide-excision repair factor 3 complex"/>
    <property type="evidence" value="ECO:0007669"/>
    <property type="project" value="TreeGrafter"/>
</dbReference>
<dbReference type="GO" id="GO:0016787">
    <property type="term" value="F:hydrolase activity"/>
    <property type="evidence" value="ECO:0007669"/>
    <property type="project" value="UniProtKB-KW"/>
</dbReference>
<dbReference type="PANTHER" id="PTHR11274:SF0">
    <property type="entry name" value="GENERAL TRANSCRIPTION AND DNA REPAIR FACTOR IIH HELICASE SUBUNIT XPB"/>
    <property type="match status" value="1"/>
</dbReference>
<dbReference type="GO" id="GO:0097550">
    <property type="term" value="C:transcription preinitiation complex"/>
    <property type="evidence" value="ECO:0007669"/>
    <property type="project" value="TreeGrafter"/>
</dbReference>
<organism evidence="18 19">
    <name type="scientific">Gregarina niphandrodes</name>
    <name type="common">Septate eugregarine</name>
    <dbReference type="NCBI Taxonomy" id="110365"/>
    <lineage>
        <taxon>Eukaryota</taxon>
        <taxon>Sar</taxon>
        <taxon>Alveolata</taxon>
        <taxon>Apicomplexa</taxon>
        <taxon>Conoidasida</taxon>
        <taxon>Gregarinasina</taxon>
        <taxon>Eugregarinorida</taxon>
        <taxon>Gregarinidae</taxon>
        <taxon>Gregarina</taxon>
    </lineage>
</organism>
<dbReference type="eggNOG" id="KOG1123">
    <property type="taxonomic scope" value="Eukaryota"/>
</dbReference>
<proteinExistence type="inferred from homology"/>
<dbReference type="PROSITE" id="PS51192">
    <property type="entry name" value="HELICASE_ATP_BIND_1"/>
    <property type="match status" value="1"/>
</dbReference>
<dbReference type="NCBIfam" id="TIGR00603">
    <property type="entry name" value="rad25"/>
    <property type="match status" value="1"/>
</dbReference>
<keyword evidence="11" id="KW-0539">Nucleus</keyword>
<dbReference type="EMBL" id="AFNH02001044">
    <property type="protein sequence ID" value="EZG45054.1"/>
    <property type="molecule type" value="Genomic_DNA"/>
</dbReference>
<evidence type="ECO:0000256" key="1">
    <source>
        <dbReference type="ARBA" id="ARBA00004123"/>
    </source>
</evidence>
<dbReference type="InterPro" id="IPR006935">
    <property type="entry name" value="Helicase/UvrB_N"/>
</dbReference>
<evidence type="ECO:0000256" key="13">
    <source>
        <dbReference type="ARBA" id="ARBA00034808"/>
    </source>
</evidence>
<comment type="similarity">
    <text evidence="2">Belongs to the helicase family. RAD25/XPB subfamily.</text>
</comment>
<dbReference type="GO" id="GO:0006367">
    <property type="term" value="P:transcription initiation at RNA polymerase II promoter"/>
    <property type="evidence" value="ECO:0007669"/>
    <property type="project" value="InterPro"/>
</dbReference>
<comment type="subcellular location">
    <subcellularLocation>
        <location evidence="1">Nucleus</location>
    </subcellularLocation>
</comment>
<dbReference type="VEuPathDB" id="CryptoDB:GNI_141250"/>
<dbReference type="CDD" id="cd18789">
    <property type="entry name" value="SF2_C_XPB"/>
    <property type="match status" value="1"/>
</dbReference>
<dbReference type="SMART" id="SM00490">
    <property type="entry name" value="HELICc"/>
    <property type="match status" value="1"/>
</dbReference>
<dbReference type="GO" id="GO:0005675">
    <property type="term" value="C:transcription factor TFIIH holo complex"/>
    <property type="evidence" value="ECO:0007669"/>
    <property type="project" value="TreeGrafter"/>
</dbReference>
<dbReference type="GO" id="GO:0006289">
    <property type="term" value="P:nucleotide-excision repair"/>
    <property type="evidence" value="ECO:0007669"/>
    <property type="project" value="InterPro"/>
</dbReference>
<dbReference type="EC" id="5.6.2.4" evidence="13"/>
<evidence type="ECO:0000256" key="8">
    <source>
        <dbReference type="ARBA" id="ARBA00023125"/>
    </source>
</evidence>
<evidence type="ECO:0000259" key="17">
    <source>
        <dbReference type="PROSITE" id="PS51194"/>
    </source>
</evidence>
<dbReference type="PRINTS" id="PR00851">
    <property type="entry name" value="XRODRMPGMNTB"/>
</dbReference>
<evidence type="ECO:0000256" key="6">
    <source>
        <dbReference type="ARBA" id="ARBA00022806"/>
    </source>
</evidence>
<evidence type="ECO:0000256" key="7">
    <source>
        <dbReference type="ARBA" id="ARBA00022840"/>
    </source>
</evidence>
<evidence type="ECO:0000256" key="9">
    <source>
        <dbReference type="ARBA" id="ARBA00023204"/>
    </source>
</evidence>
<dbReference type="InterPro" id="IPR032438">
    <property type="entry name" value="ERCC3_RAD25_C"/>
</dbReference>
<keyword evidence="8" id="KW-0238">DNA-binding</keyword>
<evidence type="ECO:0000256" key="15">
    <source>
        <dbReference type="SAM" id="MobiDB-lite"/>
    </source>
</evidence>
<dbReference type="OrthoDB" id="10262986at2759"/>
<keyword evidence="9" id="KW-0234">DNA repair</keyword>
<dbReference type="PANTHER" id="PTHR11274">
    <property type="entry name" value="RAD25/XP-B DNA REPAIR HELICASE"/>
    <property type="match status" value="1"/>
</dbReference>
<evidence type="ECO:0000256" key="11">
    <source>
        <dbReference type="ARBA" id="ARBA00023242"/>
    </source>
</evidence>
<dbReference type="OMA" id="RCQEIDY"/>
<dbReference type="Pfam" id="PF04851">
    <property type="entry name" value="ResIII"/>
    <property type="match status" value="1"/>
</dbReference>
<protein>
    <recommendedName>
        <fullName evidence="13">DNA 3'-5' helicase</fullName>
        <ecNumber evidence="13">5.6.2.4</ecNumber>
    </recommendedName>
</protein>
<reference evidence="18" key="1">
    <citation type="submission" date="2013-12" db="EMBL/GenBank/DDBJ databases">
        <authorList>
            <person name="Omoto C.K."/>
            <person name="Sibley D."/>
            <person name="Venepally P."/>
            <person name="Hadjithomas M."/>
            <person name="Karamycheva S."/>
            <person name="Brunk B."/>
            <person name="Roos D."/>
            <person name="Caler E."/>
            <person name="Lorenzi H."/>
        </authorList>
    </citation>
    <scope>NUCLEOTIDE SEQUENCE</scope>
</reference>
<dbReference type="PROSITE" id="PS51194">
    <property type="entry name" value="HELICASE_CTER"/>
    <property type="match status" value="1"/>
</dbReference>
<evidence type="ECO:0000256" key="14">
    <source>
        <dbReference type="ARBA" id="ARBA00048988"/>
    </source>
</evidence>
<dbReference type="GO" id="GO:0043138">
    <property type="term" value="F:3'-5' DNA helicase activity"/>
    <property type="evidence" value="ECO:0007669"/>
    <property type="project" value="UniProtKB-EC"/>
</dbReference>
<evidence type="ECO:0000313" key="18">
    <source>
        <dbReference type="EMBL" id="EZG45054.1"/>
    </source>
</evidence>
<evidence type="ECO:0000256" key="4">
    <source>
        <dbReference type="ARBA" id="ARBA00022763"/>
    </source>
</evidence>
<dbReference type="GO" id="GO:0005524">
    <property type="term" value="F:ATP binding"/>
    <property type="evidence" value="ECO:0007669"/>
    <property type="project" value="UniProtKB-KW"/>
</dbReference>
<evidence type="ECO:0000256" key="3">
    <source>
        <dbReference type="ARBA" id="ARBA00022741"/>
    </source>
</evidence>
<dbReference type="Proteomes" id="UP000019763">
    <property type="component" value="Unassembled WGS sequence"/>
</dbReference>
<dbReference type="CDD" id="cd18029">
    <property type="entry name" value="DEXHc_XPB"/>
    <property type="match status" value="1"/>
</dbReference>
<feature type="domain" description="Helicase C-terminal" evidence="17">
    <location>
        <begin position="554"/>
        <end position="719"/>
    </location>
</feature>
<sequence length="760" mass="85686">MSTVSANKRRRPNLPPQPLNLVLNVKPNDPQPSAGFMPSCKLPLTADALMQDPAYTTFMDFSEMEIKPNADELPLLVCPNGYIFLETGSTNLKSATEFVIAIAEPVSRPEVIHEFQLTVFSLYAALSMGLTCDELLARLERYSKNVVSPILIAEVRRHGASFGRVKLVLRDRKYFIESSYRDELELLAANPVIAAARVQNSLTMRNVQKTEEESGGSKSAQTTVAVGSKNDFNVEVEDRVEEKLLEFLAQGEPQGPPGAENEEVEDVVPKVDKPDLVYSFQVEESRVGAIKEVALTVLGRPLLTEYDFWRDASNPPLQISLNQETRIRYYQERALRKMFSNGRARSGIIVLPCGAGKTLTGITAVTTIKKSAMVLTSSSVAVDQWKRSFLLFTTVDPSKVVALTADNKSDLPEDACVVCSTYTMMAYSGRRSEAAERIMQQIRRKDWGLLIFDEVQFAPAPAFRRITDLCRSHCKLGLTATLVREDDLINDLQWLIGPKLDEANWLELQKAGYLAKAKCSEVWCGMTIEYFRAYLNASPMKQRRLWVCNPNKLRVCEYLIRFHQARRDKIIVFSDNLFALKEVAYALKAPYISGEVSLQERMVIIHKFKTSPNCNVIFLSKVGDNAIDIPCATVVIQISFNFASRRQETQRLGRILRPKPNSNKPTTNSPDDIENYNAFFYSLVSKDTQEIAYADKRQQFIVDQGYAYKVIPMNVFNLDQHKLIFDDPVRQKTILQKILTSSDTGKGDLEEEEMPLNTID</sequence>
<evidence type="ECO:0000313" key="19">
    <source>
        <dbReference type="Proteomes" id="UP000019763"/>
    </source>
</evidence>
<dbReference type="InterPro" id="IPR014001">
    <property type="entry name" value="Helicase_ATP-bd"/>
</dbReference>
<dbReference type="SUPFAM" id="SSF52540">
    <property type="entry name" value="P-loop containing nucleoside triphosphate hydrolases"/>
    <property type="match status" value="2"/>
</dbReference>
<comment type="catalytic activity">
    <reaction evidence="14">
        <text>ATP + H2O = ADP + phosphate + H(+)</text>
        <dbReference type="Rhea" id="RHEA:13065"/>
        <dbReference type="ChEBI" id="CHEBI:15377"/>
        <dbReference type="ChEBI" id="CHEBI:15378"/>
        <dbReference type="ChEBI" id="CHEBI:30616"/>
        <dbReference type="ChEBI" id="CHEBI:43474"/>
        <dbReference type="ChEBI" id="CHEBI:456216"/>
        <dbReference type="EC" id="5.6.2.4"/>
    </reaction>
</comment>
<dbReference type="AlphaFoldDB" id="A0A023B091"/>
<gene>
    <name evidence="18" type="ORF">GNI_141250</name>
</gene>
<keyword evidence="10" id="KW-0413">Isomerase</keyword>
<dbReference type="InterPro" id="IPR001161">
    <property type="entry name" value="XPB/Ssl2"/>
</dbReference>
<dbReference type="Pfam" id="PF13625">
    <property type="entry name" value="Helicase_C_3"/>
    <property type="match status" value="1"/>
</dbReference>
<dbReference type="Gene3D" id="3.40.50.300">
    <property type="entry name" value="P-loop containing nucleotide triphosphate hydrolases"/>
    <property type="match status" value="2"/>
</dbReference>
<name>A0A023B091_GRENI</name>
<keyword evidence="19" id="KW-1185">Reference proteome</keyword>
<keyword evidence="5" id="KW-0378">Hydrolase</keyword>
<comment type="catalytic activity">
    <reaction evidence="12">
        <text>Couples ATP hydrolysis with the unwinding of duplex DNA by translocating in the 3'-5' direction.</text>
        <dbReference type="EC" id="5.6.2.4"/>
    </reaction>
</comment>
<keyword evidence="3" id="KW-0547">Nucleotide-binding</keyword>
<dbReference type="GeneID" id="22915011"/>
<keyword evidence="7" id="KW-0067">ATP-binding</keyword>
<dbReference type="SMART" id="SM00487">
    <property type="entry name" value="DEXDc"/>
    <property type="match status" value="1"/>
</dbReference>
<keyword evidence="6 18" id="KW-0347">Helicase</keyword>
<dbReference type="InterPro" id="IPR050615">
    <property type="entry name" value="ATP-dep_DNA_Helicase"/>
</dbReference>
<dbReference type="FunFam" id="3.40.50.300:FF:000077">
    <property type="entry name" value="Probable DNA repair helicase RAD25"/>
    <property type="match status" value="1"/>
</dbReference>
<comment type="caution">
    <text evidence="18">The sequence shown here is derived from an EMBL/GenBank/DDBJ whole genome shotgun (WGS) entry which is preliminary data.</text>
</comment>
<dbReference type="Pfam" id="PF16203">
    <property type="entry name" value="ERCC3_RAD25_C"/>
    <property type="match status" value="1"/>
</dbReference>
<evidence type="ECO:0000256" key="10">
    <source>
        <dbReference type="ARBA" id="ARBA00023235"/>
    </source>
</evidence>
<dbReference type="RefSeq" id="XP_011132585.1">
    <property type="nucleotide sequence ID" value="XM_011134283.1"/>
</dbReference>
<evidence type="ECO:0000256" key="2">
    <source>
        <dbReference type="ARBA" id="ARBA00006637"/>
    </source>
</evidence>
<evidence type="ECO:0000256" key="12">
    <source>
        <dbReference type="ARBA" id="ARBA00034617"/>
    </source>
</evidence>